<accession>A0A0F9IWQ3</accession>
<protein>
    <recommendedName>
        <fullName evidence="3">Phage Gp37Gp68 family protein</fullName>
    </recommendedName>
</protein>
<dbReference type="AlphaFoldDB" id="A0A0F9IWQ3"/>
<organism evidence="2">
    <name type="scientific">marine sediment metagenome</name>
    <dbReference type="NCBI Taxonomy" id="412755"/>
    <lineage>
        <taxon>unclassified sequences</taxon>
        <taxon>metagenomes</taxon>
        <taxon>ecological metagenomes</taxon>
    </lineage>
</organism>
<sequence>MTKIEWTNRPGTKGEIWNPVVGCAKVSAGCANCYAERMHKWLAGMGKKKYAQPFSKVVCHPDSLDQPLRWRKPRTIFVNSMSDLFHSDVPFRFIDQVFAVMALCPQHCFQLLSKRPRRMLDYFASNPLDRMVALWHNARHEQRKGASSLWSIRDRSDRTNLEDSQTSRTGRKAGGGVLSRRTSQCLPQSQSRIHDAGRLPIGDGDNQGDENGDGSPPACLDILQQSDPRGSNNQPQERLEERQSSEESGGSHTQRAANTRDPRIGSKALGLPGKQPSQNTPTGIGCSGDEAAPCGGHDGEGSCGKVRHGSEGRVGDLLPQNMEARLGLPLPNVWLGVSAENQAAMDDRLGHLLGTPAAVRFISYEPALGPVDWSWLTEFCREPNGEVHMRDEYERRATMPPPIEWLIVGCESGPKRRPFELDWARSVRDQCQAAGVPLFIDVEVDLDVPITIVPDSRSVPTIIYANLLQGDLDGAVISGRTVV</sequence>
<dbReference type="InterPro" id="IPR011101">
    <property type="entry name" value="DUF5131"/>
</dbReference>
<feature type="compositionally biased region" description="Polar residues" evidence="1">
    <location>
        <begin position="180"/>
        <end position="191"/>
    </location>
</feature>
<evidence type="ECO:0000313" key="2">
    <source>
        <dbReference type="EMBL" id="KKM24479.1"/>
    </source>
</evidence>
<feature type="non-terminal residue" evidence="2">
    <location>
        <position position="483"/>
    </location>
</feature>
<evidence type="ECO:0000256" key="1">
    <source>
        <dbReference type="SAM" id="MobiDB-lite"/>
    </source>
</evidence>
<feature type="compositionally biased region" description="Polar residues" evidence="1">
    <location>
        <begin position="223"/>
        <end position="235"/>
    </location>
</feature>
<gene>
    <name evidence="2" type="ORF">LCGC14_1604640</name>
</gene>
<name>A0A0F9IWQ3_9ZZZZ</name>
<proteinExistence type="predicted"/>
<dbReference type="EMBL" id="LAZR01012914">
    <property type="protein sequence ID" value="KKM24479.1"/>
    <property type="molecule type" value="Genomic_DNA"/>
</dbReference>
<comment type="caution">
    <text evidence="2">The sequence shown here is derived from an EMBL/GenBank/DDBJ whole genome shotgun (WGS) entry which is preliminary data.</text>
</comment>
<dbReference type="Pfam" id="PF07505">
    <property type="entry name" value="DUF5131"/>
    <property type="match status" value="2"/>
</dbReference>
<evidence type="ECO:0008006" key="3">
    <source>
        <dbReference type="Google" id="ProtNLM"/>
    </source>
</evidence>
<reference evidence="2" key="1">
    <citation type="journal article" date="2015" name="Nature">
        <title>Complex archaea that bridge the gap between prokaryotes and eukaryotes.</title>
        <authorList>
            <person name="Spang A."/>
            <person name="Saw J.H."/>
            <person name="Jorgensen S.L."/>
            <person name="Zaremba-Niedzwiedzka K."/>
            <person name="Martijn J."/>
            <person name="Lind A.E."/>
            <person name="van Eijk R."/>
            <person name="Schleper C."/>
            <person name="Guy L."/>
            <person name="Ettema T.J."/>
        </authorList>
    </citation>
    <scope>NUCLEOTIDE SEQUENCE</scope>
</reference>
<feature type="region of interest" description="Disordered" evidence="1">
    <location>
        <begin position="156"/>
        <end position="286"/>
    </location>
</feature>